<reference evidence="1 2" key="1">
    <citation type="submission" date="2022-07" db="EMBL/GenBank/DDBJ databases">
        <title>Genome sequence of Terrisporobacter mayombei DSM6539.</title>
        <authorList>
            <person name="Boeer T."/>
            <person name="Bengelsdorf F.R."/>
            <person name="Daniel R."/>
            <person name="Poehlein A."/>
        </authorList>
    </citation>
    <scope>NUCLEOTIDE SEQUENCE [LARGE SCALE GENOMIC DNA]</scope>
    <source>
        <strain evidence="1 2">DSM 6539</strain>
    </source>
</reference>
<dbReference type="EMBL" id="CP101637">
    <property type="protein sequence ID" value="WMT81735.1"/>
    <property type="molecule type" value="Genomic_DNA"/>
</dbReference>
<keyword evidence="2" id="KW-1185">Reference proteome</keyword>
<name>A0ABY9Q3B8_9FIRM</name>
<evidence type="ECO:0000313" key="2">
    <source>
        <dbReference type="Proteomes" id="UP001235030"/>
    </source>
</evidence>
<proteinExistence type="predicted"/>
<evidence type="ECO:0000313" key="1">
    <source>
        <dbReference type="EMBL" id="WMT81735.1"/>
    </source>
</evidence>
<protein>
    <submittedName>
        <fullName evidence="1">Uncharacterized protein</fullName>
    </submittedName>
</protein>
<accession>A0ABY9Q3B8</accession>
<gene>
    <name evidence="1" type="ORF">TEMA_20830</name>
</gene>
<sequence>MLSLAELVECRDENTGEHVKCTAEYMKNHA</sequence>
<organism evidence="1 2">
    <name type="scientific">Terrisporobacter mayombei</name>
    <dbReference type="NCBI Taxonomy" id="1541"/>
    <lineage>
        <taxon>Bacteria</taxon>
        <taxon>Bacillati</taxon>
        <taxon>Bacillota</taxon>
        <taxon>Clostridia</taxon>
        <taxon>Peptostreptococcales</taxon>
        <taxon>Peptostreptococcaceae</taxon>
        <taxon>Terrisporobacter</taxon>
    </lineage>
</organism>
<dbReference type="Proteomes" id="UP001235030">
    <property type="component" value="Chromosome"/>
</dbReference>